<evidence type="ECO:0000256" key="1">
    <source>
        <dbReference type="ARBA" id="ARBA00004127"/>
    </source>
</evidence>
<dbReference type="InterPro" id="IPR003918">
    <property type="entry name" value="NADH_UbQ_OxRdtase"/>
</dbReference>
<evidence type="ECO:0000256" key="8">
    <source>
        <dbReference type="SAM" id="Phobius"/>
    </source>
</evidence>
<dbReference type="GO" id="GO:0012505">
    <property type="term" value="C:endomembrane system"/>
    <property type="evidence" value="ECO:0007669"/>
    <property type="project" value="UniProtKB-SubCell"/>
</dbReference>
<protein>
    <submittedName>
        <fullName evidence="10">Proton-translocating NADH-quinone oxidoreductase, chain M</fullName>
    </submittedName>
</protein>
<reference evidence="10 11" key="1">
    <citation type="submission" date="2012-10" db="EMBL/GenBank/DDBJ databases">
        <authorList>
            <person name="Harkins D.M."/>
            <person name="Durkin A.S."/>
            <person name="Brinkac L.M."/>
            <person name="Haft D.H."/>
            <person name="Selengut J.D."/>
            <person name="Sanka R."/>
            <person name="DePew J."/>
            <person name="Purushe J."/>
            <person name="Whelen A.C."/>
            <person name="Vinetz J.M."/>
            <person name="Sutton G.G."/>
            <person name="Nierman W.C."/>
            <person name="Fouts D.E."/>
        </authorList>
    </citation>
    <scope>NUCLEOTIDE SEQUENCE [LARGE SCALE GENOMIC DNA]</scope>
    <source>
        <strain evidence="10 11">2006001853</strain>
    </source>
</reference>
<feature type="transmembrane region" description="Helical" evidence="8">
    <location>
        <begin position="411"/>
        <end position="432"/>
    </location>
</feature>
<feature type="transmembrane region" description="Helical" evidence="8">
    <location>
        <begin position="116"/>
        <end position="143"/>
    </location>
</feature>
<gene>
    <name evidence="10" type="ORF">LEP1GSC036_4094</name>
</gene>
<organism evidence="10 11">
    <name type="scientific">Leptospira weilii str. 2006001853</name>
    <dbReference type="NCBI Taxonomy" id="1001589"/>
    <lineage>
        <taxon>Bacteria</taxon>
        <taxon>Pseudomonadati</taxon>
        <taxon>Spirochaetota</taxon>
        <taxon>Spirochaetia</taxon>
        <taxon>Leptospirales</taxon>
        <taxon>Leptospiraceae</taxon>
        <taxon>Leptospira</taxon>
    </lineage>
</organism>
<evidence type="ECO:0000256" key="3">
    <source>
        <dbReference type="ARBA" id="ARBA00022692"/>
    </source>
</evidence>
<comment type="similarity">
    <text evidence="2">Belongs to the complex I subunit 4 family.</text>
</comment>
<feature type="transmembrane region" description="Helical" evidence="8">
    <location>
        <begin position="452"/>
        <end position="471"/>
    </location>
</feature>
<feature type="transmembrane region" description="Helical" evidence="8">
    <location>
        <begin position="251"/>
        <end position="268"/>
    </location>
</feature>
<evidence type="ECO:0000313" key="11">
    <source>
        <dbReference type="Proteomes" id="UP000001338"/>
    </source>
</evidence>
<sequence length="586" mass="65100">MDFPPYILSIFLFLPLIGVPFLFLSNRVGWLRLISGSFTLVPFLIIVGLYFKYDPSNSALQFVDRIWGIVVSGNLRVDYHIGLDGFSLLLCGMSSLLFFLSTLATWSSITNRIREFYVYLMIVEMSVHGVFLSGNLVLFYIFWEAMVSPMVLMVGIWGEDQRVKAAIKYLIFSFTGSVLMLAGILILYFKTGTIVIEDLSTGLLPEIPKNIRLFMFFAFVLAFAIKVPLFPLHTWMPDVHSQAPTVGSVDLSGILLKIGLYGFVRLAIPLFPEEMLEYRELLGGLCIAGIIYGAVIAMAQENSKRVVAFSSLSHMSFCMLGILSFTEEGMAGGMLQMLNHGFTAGMLFFMLGMLHERIGNNDIAKAGGLSKLLPVFSVFFAIAIFSSLGVPGTNSFIGEFLIILGSIKANVVYGALAATGVVFAAGYLLLFAKRMLFGEPTKNLIDHHDLSLKEWIILIPTVVMIFWIGIYPKPFLKVLEPSVKVALNSVSAKVIQDRTASSFKETDLNGKTVDNARKYVSYRSLGEEPGCYEERLKEFPSKYALPASTRKYPINNSVQSDNHPRCSALIRKEKETSPEGDDEALK</sequence>
<dbReference type="GO" id="GO:0048039">
    <property type="term" value="F:ubiquinone binding"/>
    <property type="evidence" value="ECO:0007669"/>
    <property type="project" value="TreeGrafter"/>
</dbReference>
<dbReference type="Pfam" id="PF00361">
    <property type="entry name" value="Proton_antipo_M"/>
    <property type="match status" value="1"/>
</dbReference>
<evidence type="ECO:0000256" key="5">
    <source>
        <dbReference type="ARBA" id="ARBA00023136"/>
    </source>
</evidence>
<feature type="transmembrane region" description="Helical" evidence="8">
    <location>
        <begin position="280"/>
        <end position="300"/>
    </location>
</feature>
<keyword evidence="5 8" id="KW-0472">Membrane</keyword>
<dbReference type="GO" id="GO:0008137">
    <property type="term" value="F:NADH dehydrogenase (ubiquinone) activity"/>
    <property type="evidence" value="ECO:0007669"/>
    <property type="project" value="InterPro"/>
</dbReference>
<evidence type="ECO:0000256" key="2">
    <source>
        <dbReference type="ARBA" id="ARBA00009025"/>
    </source>
</evidence>
<dbReference type="GO" id="GO:0015990">
    <property type="term" value="P:electron transport coupled proton transport"/>
    <property type="evidence" value="ECO:0007669"/>
    <property type="project" value="TreeGrafter"/>
</dbReference>
<dbReference type="GO" id="GO:0016020">
    <property type="term" value="C:membrane"/>
    <property type="evidence" value="ECO:0007669"/>
    <property type="project" value="UniProtKB-SubCell"/>
</dbReference>
<feature type="transmembrane region" description="Helical" evidence="8">
    <location>
        <begin position="6"/>
        <end position="24"/>
    </location>
</feature>
<proteinExistence type="inferred from homology"/>
<evidence type="ECO:0000256" key="7">
    <source>
        <dbReference type="SAM" id="MobiDB-lite"/>
    </source>
</evidence>
<feature type="transmembrane region" description="Helical" evidence="8">
    <location>
        <begin position="85"/>
        <end position="104"/>
    </location>
</feature>
<feature type="compositionally biased region" description="Basic and acidic residues" evidence="7">
    <location>
        <begin position="570"/>
        <end position="586"/>
    </location>
</feature>
<comment type="subcellular location">
    <subcellularLocation>
        <location evidence="1">Endomembrane system</location>
        <topology evidence="1">Multi-pass membrane protein</topology>
    </subcellularLocation>
    <subcellularLocation>
        <location evidence="6">Membrane</location>
        <topology evidence="6">Multi-pass membrane protein</topology>
    </subcellularLocation>
</comment>
<feature type="region of interest" description="Disordered" evidence="7">
    <location>
        <begin position="553"/>
        <end position="586"/>
    </location>
</feature>
<evidence type="ECO:0000256" key="4">
    <source>
        <dbReference type="ARBA" id="ARBA00022989"/>
    </source>
</evidence>
<dbReference type="AlphaFoldDB" id="A0A828Z2U8"/>
<dbReference type="InterPro" id="IPR001750">
    <property type="entry name" value="ND/Mrp_TM"/>
</dbReference>
<accession>A0A828Z2U8</accession>
<dbReference type="RefSeq" id="WP_004496902.1">
    <property type="nucleotide sequence ID" value="NZ_AFLV02000015.1"/>
</dbReference>
<keyword evidence="4 8" id="KW-1133">Transmembrane helix</keyword>
<dbReference type="InterPro" id="IPR010227">
    <property type="entry name" value="NADH_Q_OxRdtase_chainM/4"/>
</dbReference>
<dbReference type="PANTHER" id="PTHR43507">
    <property type="entry name" value="NADH-UBIQUINONE OXIDOREDUCTASE CHAIN 4"/>
    <property type="match status" value="1"/>
</dbReference>
<evidence type="ECO:0000259" key="9">
    <source>
        <dbReference type="Pfam" id="PF00361"/>
    </source>
</evidence>
<dbReference type="Proteomes" id="UP000001338">
    <property type="component" value="Unassembled WGS sequence"/>
</dbReference>
<evidence type="ECO:0000313" key="10">
    <source>
        <dbReference type="EMBL" id="EKR65619.1"/>
    </source>
</evidence>
<feature type="transmembrane region" description="Helical" evidence="8">
    <location>
        <begin position="169"/>
        <end position="189"/>
    </location>
</feature>
<feature type="transmembrane region" description="Helical" evidence="8">
    <location>
        <begin position="31"/>
        <end position="51"/>
    </location>
</feature>
<dbReference type="GO" id="GO:0042773">
    <property type="term" value="P:ATP synthesis coupled electron transport"/>
    <property type="evidence" value="ECO:0007669"/>
    <property type="project" value="InterPro"/>
</dbReference>
<dbReference type="PRINTS" id="PR01437">
    <property type="entry name" value="NUOXDRDTASE4"/>
</dbReference>
<dbReference type="GO" id="GO:0003954">
    <property type="term" value="F:NADH dehydrogenase activity"/>
    <property type="evidence" value="ECO:0007669"/>
    <property type="project" value="TreeGrafter"/>
</dbReference>
<keyword evidence="3 6" id="KW-0812">Transmembrane</keyword>
<dbReference type="EMBL" id="AFLV02000015">
    <property type="protein sequence ID" value="EKR65619.1"/>
    <property type="molecule type" value="Genomic_DNA"/>
</dbReference>
<comment type="caution">
    <text evidence="10">The sequence shown here is derived from an EMBL/GenBank/DDBJ whole genome shotgun (WGS) entry which is preliminary data.</text>
</comment>
<feature type="transmembrane region" description="Helical" evidence="8">
    <location>
        <begin position="337"/>
        <end position="355"/>
    </location>
</feature>
<dbReference type="GeneID" id="61113548"/>
<feature type="transmembrane region" description="Helical" evidence="8">
    <location>
        <begin position="210"/>
        <end position="231"/>
    </location>
</feature>
<name>A0A828Z2U8_9LEPT</name>
<feature type="transmembrane region" description="Helical" evidence="8">
    <location>
        <begin position="306"/>
        <end position="325"/>
    </location>
</feature>
<dbReference type="NCBIfam" id="TIGR01972">
    <property type="entry name" value="NDH_I_M"/>
    <property type="match status" value="1"/>
</dbReference>
<dbReference type="PANTHER" id="PTHR43507:SF1">
    <property type="entry name" value="NADH-UBIQUINONE OXIDOREDUCTASE CHAIN 4"/>
    <property type="match status" value="1"/>
</dbReference>
<feature type="domain" description="NADH:quinone oxidoreductase/Mrp antiporter transmembrane" evidence="9">
    <location>
        <begin position="133"/>
        <end position="422"/>
    </location>
</feature>
<evidence type="ECO:0000256" key="6">
    <source>
        <dbReference type="RuleBase" id="RU000320"/>
    </source>
</evidence>
<feature type="transmembrane region" description="Helical" evidence="8">
    <location>
        <begin position="375"/>
        <end position="404"/>
    </location>
</feature>